<name>A0A195F361_9HYME</name>
<keyword evidence="3" id="KW-1185">Reference proteome</keyword>
<reference evidence="2 3" key="1">
    <citation type="submission" date="2016-03" db="EMBL/GenBank/DDBJ databases">
        <title>Trachymyrmex septentrionalis WGS genome.</title>
        <authorList>
            <person name="Nygaard S."/>
            <person name="Hu H."/>
            <person name="Boomsma J."/>
            <person name="Zhang G."/>
        </authorList>
    </citation>
    <scope>NUCLEOTIDE SEQUENCE [LARGE SCALE GENOMIC DNA]</scope>
    <source>
        <strain evidence="2">Tsep2-gDNA-1</strain>
        <tissue evidence="2">Whole body</tissue>
    </source>
</reference>
<organism evidence="2 3">
    <name type="scientific">Trachymyrmex septentrionalis</name>
    <dbReference type="NCBI Taxonomy" id="34720"/>
    <lineage>
        <taxon>Eukaryota</taxon>
        <taxon>Metazoa</taxon>
        <taxon>Ecdysozoa</taxon>
        <taxon>Arthropoda</taxon>
        <taxon>Hexapoda</taxon>
        <taxon>Insecta</taxon>
        <taxon>Pterygota</taxon>
        <taxon>Neoptera</taxon>
        <taxon>Endopterygota</taxon>
        <taxon>Hymenoptera</taxon>
        <taxon>Apocrita</taxon>
        <taxon>Aculeata</taxon>
        <taxon>Formicoidea</taxon>
        <taxon>Formicidae</taxon>
        <taxon>Myrmicinae</taxon>
        <taxon>Trachymyrmex</taxon>
    </lineage>
</organism>
<evidence type="ECO:0000313" key="2">
    <source>
        <dbReference type="EMBL" id="KYN35015.1"/>
    </source>
</evidence>
<evidence type="ECO:0000313" key="3">
    <source>
        <dbReference type="Proteomes" id="UP000078541"/>
    </source>
</evidence>
<dbReference type="AlphaFoldDB" id="A0A195F361"/>
<evidence type="ECO:0000256" key="1">
    <source>
        <dbReference type="SAM" id="MobiDB-lite"/>
    </source>
</evidence>
<dbReference type="Proteomes" id="UP000078541">
    <property type="component" value="Unassembled WGS sequence"/>
</dbReference>
<sequence>MRNNVSHCRAVTTSPAAPGLIAKRYFHLAYCKAKAGRLEAGIAGKKRGRSREECQLTLVRSYPRDDKRRGEVSEEVTAHADTLSCERRSSVARIAQRTYLALYCIPRKHLNDDPGSKETALVDKSPARKLDFSRPITPPPPELTRERACLKERHSAQCGAGGGTVLSLPDHQADLVPNYKSH</sequence>
<gene>
    <name evidence="2" type="ORF">ALC56_10612</name>
</gene>
<feature type="region of interest" description="Disordered" evidence="1">
    <location>
        <begin position="160"/>
        <end position="182"/>
    </location>
</feature>
<dbReference type="EMBL" id="KQ981836">
    <property type="protein sequence ID" value="KYN35015.1"/>
    <property type="molecule type" value="Genomic_DNA"/>
</dbReference>
<proteinExistence type="predicted"/>
<accession>A0A195F361</accession>
<protein>
    <submittedName>
        <fullName evidence="2">Uncharacterized protein</fullName>
    </submittedName>
</protein>